<dbReference type="OMA" id="CCTRIHP"/>
<protein>
    <recommendedName>
        <fullName evidence="3">Mitochondrial proton/calcium exchanger protein</fullName>
    </recommendedName>
    <alternativeName>
        <fullName evidence="21">Electroneutral mitochondrial K(+)/H(+)exchanger</fullName>
    </alternativeName>
    <alternativeName>
        <fullName evidence="19">Leucine zipper-EF-hand-containing transmembrane protein 1</fullName>
    </alternativeName>
</protein>
<sequence length="628" mass="70014">MASILLRSCPAGARPPPAVTAPRGSPEDPAHLSCANILGLRSCLKVPFGCCTRIHPVYPSFRGDHLSCCALRPECLRTAWRAPWTPTSVGFVVPGPRCLPVYGWHSSRPVGDDSIVVKSLKSLKDKNKKVGEGGLVYSAPAEVVVILGAEGAGRAEALLPWLPPAKIDTKMAARMLRRILKGHTLTRGQAAVVLFVEFLLPVAVKLFPNMLPSTSETQFIKKERLKKELWVKLELAKFLQDTIEMALKNKAAKGSATKELFLAPAMRKSCLTMRLHSIKAEDKLIAEEGVDSLNVKELQVACQARGMWALGVTENQLRGQLKQWLDLYLHQEIPRSLLILSLTMYLPDTLSPADQLKSTLQTLPEIVAKEAQVKVAEVEGEQVDNKAKLEATLQEEVAIQQEHRERKLQKHSERRRMLMPDTVLQSEILKDTAPMLEGLKEEEITKEEINILRDACSKLQEQKSLTKEKEELEQLKEDMQDYSEDLKEVKKELSKTGEEKYVEESKASKRLTKRINGLISQLEMDQQASKLAPAKGMPTGENLINALKQVKHIPKSKLTSLATALDENKDGSQVNFNHLVMVIELVDKEDVHVCTSQVAEIVATLEKEKVEKEKAKEKVEKEVAEVKS</sequence>
<evidence type="ECO:0000256" key="21">
    <source>
        <dbReference type="ARBA" id="ARBA00035046"/>
    </source>
</evidence>
<dbReference type="InterPro" id="IPR044202">
    <property type="entry name" value="LETM1/MDM38-like"/>
</dbReference>
<evidence type="ECO:0000256" key="4">
    <source>
        <dbReference type="ARBA" id="ARBA00022448"/>
    </source>
</evidence>
<evidence type="ECO:0000256" key="7">
    <source>
        <dbReference type="ARBA" id="ARBA00022568"/>
    </source>
</evidence>
<proteinExistence type="inferred from homology"/>
<keyword evidence="15 24" id="KW-0175">Coiled coil</keyword>
<evidence type="ECO:0000256" key="19">
    <source>
        <dbReference type="ARBA" id="ARBA00031360"/>
    </source>
</evidence>
<keyword evidence="17 23" id="KW-0496">Mitochondrion</keyword>
<keyword evidence="4" id="KW-0813">Transport</keyword>
<keyword evidence="27" id="KW-1185">Reference proteome</keyword>
<accession>A0A2K6AYI7</accession>
<name>A0A2K6AYI7_MACNE</name>
<keyword evidence="7" id="KW-0109">Calcium transport</keyword>
<keyword evidence="12" id="KW-0809">Transit peptide</keyword>
<evidence type="ECO:0000256" key="14">
    <source>
        <dbReference type="ARBA" id="ARBA00022989"/>
    </source>
</evidence>
<dbReference type="GO" id="GO:0005743">
    <property type="term" value="C:mitochondrial inner membrane"/>
    <property type="evidence" value="ECO:0007669"/>
    <property type="project" value="UniProtKB-SubCell"/>
</dbReference>
<evidence type="ECO:0000256" key="24">
    <source>
        <dbReference type="SAM" id="Coils"/>
    </source>
</evidence>
<comment type="catalytic activity">
    <reaction evidence="20">
        <text>Ca(2+)(in) + 2 H(+)(out) = Ca(2+)(out) + 2 H(+)(in)</text>
        <dbReference type="Rhea" id="RHEA:72199"/>
        <dbReference type="ChEBI" id="CHEBI:15378"/>
        <dbReference type="ChEBI" id="CHEBI:29108"/>
    </reaction>
</comment>
<keyword evidence="6" id="KW-0633">Potassium transport</keyword>
<reference evidence="26" key="1">
    <citation type="submission" date="2025-08" db="UniProtKB">
        <authorList>
            <consortium name="Ensembl"/>
        </authorList>
    </citation>
    <scope>IDENTIFICATION</scope>
</reference>
<dbReference type="GO" id="GO:0051560">
    <property type="term" value="P:mitochondrial calcium ion homeostasis"/>
    <property type="evidence" value="ECO:0007669"/>
    <property type="project" value="UniProtKB-ARBA"/>
</dbReference>
<dbReference type="STRING" id="9545.ENSMNEP00000004215"/>
<feature type="coiled-coil region" evidence="24">
    <location>
        <begin position="442"/>
        <end position="499"/>
    </location>
</feature>
<dbReference type="GeneTree" id="ENSGT00950000183167"/>
<evidence type="ECO:0000256" key="16">
    <source>
        <dbReference type="ARBA" id="ARBA00023065"/>
    </source>
</evidence>
<keyword evidence="16" id="KW-0406">Ion transport</keyword>
<dbReference type="PANTHER" id="PTHR14009">
    <property type="entry name" value="LEUCINE ZIPPER-EF-HAND CONTAINING TRANSMEMBRANE PROTEIN"/>
    <property type="match status" value="1"/>
</dbReference>
<evidence type="ECO:0000256" key="15">
    <source>
        <dbReference type="ARBA" id="ARBA00023054"/>
    </source>
</evidence>
<evidence type="ECO:0000313" key="26">
    <source>
        <dbReference type="Ensembl" id="ENSMNEP00000004215.1"/>
    </source>
</evidence>
<evidence type="ECO:0000256" key="6">
    <source>
        <dbReference type="ARBA" id="ARBA00022538"/>
    </source>
</evidence>
<organism evidence="26 27">
    <name type="scientific">Macaca nemestrina</name>
    <name type="common">Pig-tailed macaque</name>
    <dbReference type="NCBI Taxonomy" id="9545"/>
    <lineage>
        <taxon>Eukaryota</taxon>
        <taxon>Metazoa</taxon>
        <taxon>Chordata</taxon>
        <taxon>Craniata</taxon>
        <taxon>Vertebrata</taxon>
        <taxon>Euteleostomi</taxon>
        <taxon>Mammalia</taxon>
        <taxon>Eutheria</taxon>
        <taxon>Euarchontoglires</taxon>
        <taxon>Primates</taxon>
        <taxon>Haplorrhini</taxon>
        <taxon>Catarrhini</taxon>
        <taxon>Cercopithecidae</taxon>
        <taxon>Cercopithecinae</taxon>
        <taxon>Macaca</taxon>
    </lineage>
</organism>
<evidence type="ECO:0000256" key="1">
    <source>
        <dbReference type="ARBA" id="ARBA00004434"/>
    </source>
</evidence>
<dbReference type="GO" id="GO:0043022">
    <property type="term" value="F:ribosome binding"/>
    <property type="evidence" value="ECO:0007669"/>
    <property type="project" value="InterPro"/>
</dbReference>
<keyword evidence="5" id="KW-0050">Antiport</keyword>
<dbReference type="Proteomes" id="UP000233120">
    <property type="component" value="Unassembled WGS sequence"/>
</dbReference>
<evidence type="ECO:0000256" key="5">
    <source>
        <dbReference type="ARBA" id="ARBA00022449"/>
    </source>
</evidence>
<reference evidence="26" key="2">
    <citation type="submission" date="2025-09" db="UniProtKB">
        <authorList>
            <consortium name="Ensembl"/>
        </authorList>
    </citation>
    <scope>IDENTIFICATION</scope>
</reference>
<feature type="domain" description="Letm1 RBD" evidence="25">
    <location>
        <begin position="184"/>
        <end position="441"/>
    </location>
</feature>
<keyword evidence="9" id="KW-0479">Metal-binding</keyword>
<dbReference type="FunFam" id="1.10.238.10:FF:000290">
    <property type="entry name" value="LETM1 and EF-hand domain-containing protein 1, mitochondrial"/>
    <property type="match status" value="1"/>
</dbReference>
<evidence type="ECO:0000256" key="18">
    <source>
        <dbReference type="ARBA" id="ARBA00023136"/>
    </source>
</evidence>
<dbReference type="GO" id="GO:0046872">
    <property type="term" value="F:metal ion binding"/>
    <property type="evidence" value="ECO:0007669"/>
    <property type="project" value="UniProtKB-KW"/>
</dbReference>
<evidence type="ECO:0000256" key="13">
    <source>
        <dbReference type="ARBA" id="ARBA00022958"/>
    </source>
</evidence>
<evidence type="ECO:0000256" key="12">
    <source>
        <dbReference type="ARBA" id="ARBA00022946"/>
    </source>
</evidence>
<evidence type="ECO:0000259" key="25">
    <source>
        <dbReference type="PROSITE" id="PS51758"/>
    </source>
</evidence>
<keyword evidence="8" id="KW-0812">Transmembrane</keyword>
<dbReference type="GO" id="GO:0015369">
    <property type="term" value="F:calcium:proton antiporter activity"/>
    <property type="evidence" value="ECO:0007669"/>
    <property type="project" value="UniProtKB-ARBA"/>
</dbReference>
<evidence type="ECO:0000256" key="17">
    <source>
        <dbReference type="ARBA" id="ARBA00023128"/>
    </source>
</evidence>
<keyword evidence="13" id="KW-0630">Potassium</keyword>
<dbReference type="GO" id="GO:0099093">
    <property type="term" value="P:calcium export from the mitochondrion"/>
    <property type="evidence" value="ECO:0007669"/>
    <property type="project" value="UniProtKB-ARBA"/>
</dbReference>
<dbReference type="InterPro" id="IPR059005">
    <property type="entry name" value="LETM1_C"/>
</dbReference>
<keyword evidence="14" id="KW-1133">Transmembrane helix</keyword>
<evidence type="ECO:0000256" key="11">
    <source>
        <dbReference type="ARBA" id="ARBA00022837"/>
    </source>
</evidence>
<comment type="catalytic activity">
    <reaction evidence="22">
        <text>K(+)(in) + H(+)(out) = K(+)(out) + H(+)(in)</text>
        <dbReference type="Rhea" id="RHEA:29467"/>
        <dbReference type="ChEBI" id="CHEBI:15378"/>
        <dbReference type="ChEBI" id="CHEBI:29103"/>
    </reaction>
</comment>
<evidence type="ECO:0000313" key="27">
    <source>
        <dbReference type="Proteomes" id="UP000233120"/>
    </source>
</evidence>
<comment type="subcellular location">
    <subcellularLocation>
        <location evidence="1">Mitochondrion inner membrane</location>
        <topology evidence="1">Single-pass membrane protein</topology>
    </subcellularLocation>
</comment>
<dbReference type="PROSITE" id="PS51758">
    <property type="entry name" value="LETM1_RBD"/>
    <property type="match status" value="1"/>
</dbReference>
<keyword evidence="10" id="KW-0999">Mitochondrion inner membrane</keyword>
<evidence type="ECO:0000256" key="22">
    <source>
        <dbReference type="ARBA" id="ARBA00047912"/>
    </source>
</evidence>
<keyword evidence="11" id="KW-0106">Calcium</keyword>
<evidence type="ECO:0000256" key="2">
    <source>
        <dbReference type="ARBA" id="ARBA00009584"/>
    </source>
</evidence>
<dbReference type="Pfam" id="PF07766">
    <property type="entry name" value="LETM1_RBD"/>
    <property type="match status" value="2"/>
</dbReference>
<evidence type="ECO:0000256" key="9">
    <source>
        <dbReference type="ARBA" id="ARBA00022723"/>
    </source>
</evidence>
<comment type="similarity">
    <text evidence="2">Belongs to the LETM1 family.</text>
</comment>
<dbReference type="InterPro" id="IPR033122">
    <property type="entry name" value="LETM1-like_RBD"/>
</dbReference>
<evidence type="ECO:0000256" key="8">
    <source>
        <dbReference type="ARBA" id="ARBA00022692"/>
    </source>
</evidence>
<dbReference type="GO" id="GO:0006813">
    <property type="term" value="P:potassium ion transport"/>
    <property type="evidence" value="ECO:0007669"/>
    <property type="project" value="UniProtKB-KW"/>
</dbReference>
<evidence type="ECO:0000256" key="23">
    <source>
        <dbReference type="PROSITE-ProRule" id="PRU01094"/>
    </source>
</evidence>
<evidence type="ECO:0000256" key="10">
    <source>
        <dbReference type="ARBA" id="ARBA00022792"/>
    </source>
</evidence>
<dbReference type="PANTHER" id="PTHR14009:SF8">
    <property type="entry name" value="MITOCHONDRIAL PROTON_CALCIUM EXCHANGER PROTEIN"/>
    <property type="match status" value="1"/>
</dbReference>
<feature type="coiled-coil region" evidence="24">
    <location>
        <begin position="598"/>
        <end position="627"/>
    </location>
</feature>
<evidence type="ECO:0000256" key="20">
    <source>
        <dbReference type="ARBA" id="ARBA00034214"/>
    </source>
</evidence>
<dbReference type="Ensembl" id="ENSMNET00000021429.1">
    <property type="protein sequence ID" value="ENSMNEP00000004215.1"/>
    <property type="gene ID" value="ENSMNEG00000019615.1"/>
</dbReference>
<dbReference type="AlphaFoldDB" id="A0A2K6AYI7"/>
<dbReference type="Pfam" id="PF26561">
    <property type="entry name" value="LETM1_C"/>
    <property type="match status" value="1"/>
</dbReference>
<keyword evidence="18" id="KW-0472">Membrane</keyword>
<evidence type="ECO:0000256" key="3">
    <source>
        <dbReference type="ARBA" id="ARBA00020557"/>
    </source>
</evidence>